<dbReference type="AlphaFoldDB" id="A0A0R1EZM3"/>
<dbReference type="PATRIC" id="fig|1423816.3.peg.3052"/>
<dbReference type="RefSeq" id="WP_010487559.1">
    <property type="nucleotide sequence ID" value="NZ_AZCT01000008.1"/>
</dbReference>
<dbReference type="eggNOG" id="ENOG5030A8A">
    <property type="taxonomic scope" value="Bacteria"/>
</dbReference>
<proteinExistence type="predicted"/>
<keyword evidence="1" id="KW-1133">Transmembrane helix</keyword>
<evidence type="ECO:0000313" key="2">
    <source>
        <dbReference type="EMBL" id="KRK12378.1"/>
    </source>
</evidence>
<gene>
    <name evidence="2" type="ORF">FD51_GL002937</name>
</gene>
<sequence length="173" mass="18797">MNNRIQLRQQKKPRHRGLKIFGIIAGVLLLLIVACVFFFPQINNTIRNVTGNDTPADAAVKSRLVSEITAQKTGNATTDAALQRAADTLKETKMSTIMKAAQDQDQAAVLLQKATGANQAQAKLAAALLFKEEAITPVRQAIASGDYYRAYQDVKSLQQQGNTSTLQNLLTGQ</sequence>
<comment type="caution">
    <text evidence="2">The sequence shown here is derived from an EMBL/GenBank/DDBJ whole genome shotgun (WGS) entry which is preliminary data.</text>
</comment>
<protein>
    <submittedName>
        <fullName evidence="2">Uncharacterized protein</fullName>
    </submittedName>
</protein>
<dbReference type="PROSITE" id="PS51257">
    <property type="entry name" value="PROKAR_LIPOPROTEIN"/>
    <property type="match status" value="1"/>
</dbReference>
<reference evidence="2 3" key="1">
    <citation type="journal article" date="2015" name="Genome Announc.">
        <title>Expanding the biotechnology potential of lactobacilli through comparative genomics of 213 strains and associated genera.</title>
        <authorList>
            <person name="Sun Z."/>
            <person name="Harris H.M."/>
            <person name="McCann A."/>
            <person name="Guo C."/>
            <person name="Argimon S."/>
            <person name="Zhang W."/>
            <person name="Yang X."/>
            <person name="Jeffery I.B."/>
            <person name="Cooney J.C."/>
            <person name="Kagawa T.F."/>
            <person name="Liu W."/>
            <person name="Song Y."/>
            <person name="Salvetti E."/>
            <person name="Wrobel A."/>
            <person name="Rasinkangas P."/>
            <person name="Parkhill J."/>
            <person name="Rea M.C."/>
            <person name="O'Sullivan O."/>
            <person name="Ritari J."/>
            <person name="Douillard F.P."/>
            <person name="Paul Ross R."/>
            <person name="Yang R."/>
            <person name="Briner A.E."/>
            <person name="Felis G.E."/>
            <person name="de Vos W.M."/>
            <person name="Barrangou R."/>
            <person name="Klaenhammer T.R."/>
            <person name="Caufield P.W."/>
            <person name="Cui Y."/>
            <person name="Zhang H."/>
            <person name="O'Toole P.W."/>
        </authorList>
    </citation>
    <scope>NUCLEOTIDE SEQUENCE [LARGE SCALE GENOMIC DNA]</scope>
    <source>
        <strain evidence="2 3">DSM 20178</strain>
    </source>
</reference>
<keyword evidence="1" id="KW-0812">Transmembrane</keyword>
<keyword evidence="1" id="KW-0472">Membrane</keyword>
<organism evidence="2 3">
    <name type="scientific">Lacticaseibacillus zeae DSM 20178 = KCTC 3804</name>
    <dbReference type="NCBI Taxonomy" id="1423816"/>
    <lineage>
        <taxon>Bacteria</taxon>
        <taxon>Bacillati</taxon>
        <taxon>Bacillota</taxon>
        <taxon>Bacilli</taxon>
        <taxon>Lactobacillales</taxon>
        <taxon>Lactobacillaceae</taxon>
        <taxon>Lacticaseibacillus</taxon>
    </lineage>
</organism>
<evidence type="ECO:0000313" key="3">
    <source>
        <dbReference type="Proteomes" id="UP000051984"/>
    </source>
</evidence>
<name>A0A0R1EZM3_LACZE</name>
<evidence type="ECO:0000256" key="1">
    <source>
        <dbReference type="SAM" id="Phobius"/>
    </source>
</evidence>
<dbReference type="Proteomes" id="UP000051984">
    <property type="component" value="Unassembled WGS sequence"/>
</dbReference>
<accession>A0A0R1EZM3</accession>
<feature type="transmembrane region" description="Helical" evidence="1">
    <location>
        <begin position="20"/>
        <end position="39"/>
    </location>
</feature>
<dbReference type="EMBL" id="AZCT01000008">
    <property type="protein sequence ID" value="KRK12378.1"/>
    <property type="molecule type" value="Genomic_DNA"/>
</dbReference>